<keyword evidence="3" id="KW-1185">Reference proteome</keyword>
<dbReference type="KEGG" id="kla:KLLA0_A01474g"/>
<evidence type="ECO:0007829" key="4">
    <source>
        <dbReference type="PDB" id="6AM0"/>
    </source>
</evidence>
<keyword evidence="4" id="KW-0002">3D-structure</keyword>
<dbReference type="EMBL" id="CR382121">
    <property type="protein sequence ID" value="CAH02652.1"/>
    <property type="molecule type" value="Genomic_DNA"/>
</dbReference>
<dbReference type="HOGENOM" id="CLU_727743_0_0_1"/>
<dbReference type="InParanoid" id="Q6CYC5"/>
<feature type="compositionally biased region" description="Low complexity" evidence="1">
    <location>
        <begin position="315"/>
        <end position="338"/>
    </location>
</feature>
<organism evidence="2 3">
    <name type="scientific">Kluyveromyces lactis (strain ATCC 8585 / CBS 2359 / DSM 70799 / NBRC 1267 / NRRL Y-1140 / WM37)</name>
    <name type="common">Yeast</name>
    <name type="synonym">Candida sphaerica</name>
    <dbReference type="NCBI Taxonomy" id="284590"/>
    <lineage>
        <taxon>Eukaryota</taxon>
        <taxon>Fungi</taxon>
        <taxon>Dikarya</taxon>
        <taxon>Ascomycota</taxon>
        <taxon>Saccharomycotina</taxon>
        <taxon>Saccharomycetes</taxon>
        <taxon>Saccharomycetales</taxon>
        <taxon>Saccharomycetaceae</taxon>
        <taxon>Kluyveromyces</taxon>
    </lineage>
</organism>
<feature type="compositionally biased region" description="Basic and acidic residues" evidence="1">
    <location>
        <begin position="283"/>
        <end position="292"/>
    </location>
</feature>
<dbReference type="GeneID" id="2896657"/>
<dbReference type="SMR" id="Q6CYC5"/>
<feature type="compositionally biased region" description="Low complexity" evidence="1">
    <location>
        <begin position="221"/>
        <end position="241"/>
    </location>
</feature>
<sequence length="380" mass="41991">MMSTDTMYFNSSRSMPSHRGRHQKQTRLQKPDRRMENQIKLRKQQSAEPPVVSNQDHETAMSQFAYSGYGNQGTSLTTASSEAMDTMGFVSDDLKQLLSMTDSNKKENSSPQLNHNQQQQQPLPVSNSPRLSPSGTYQQSPLPPNQGLYGPMMVPPPFLMSNVPKLGPHPYAGIANGPGMLPMYVPMNAGRPINQPPAYPQAMYNATHQQGIAFPPQQLFQHQQLHSSQPQPQQVQQVQQQKLQSPAPNNAQITKSSVEPQTVVGNTEQTKQPASDNKQISKSPKEESRQQRSENSSSHSKTKSSKKRNARKNDSIPPQQVPVSFSSPSAPSSRSSKSSNKKSNHMRSESRSDDHSKCYAGATFATEAPQVTTLPKPSFV</sequence>
<feature type="compositionally biased region" description="Basic and acidic residues" evidence="1">
    <location>
        <begin position="29"/>
        <end position="39"/>
    </location>
</feature>
<feature type="region of interest" description="Disordered" evidence="1">
    <location>
        <begin position="221"/>
        <end position="356"/>
    </location>
</feature>
<feature type="compositionally biased region" description="Polar residues" evidence="1">
    <location>
        <begin position="130"/>
        <end position="140"/>
    </location>
</feature>
<evidence type="ECO:0000256" key="1">
    <source>
        <dbReference type="SAM" id="MobiDB-lite"/>
    </source>
</evidence>
<reference evidence="2 3" key="1">
    <citation type="journal article" date="2004" name="Nature">
        <title>Genome evolution in yeasts.</title>
        <authorList>
            <consortium name="Genolevures"/>
            <person name="Dujon B."/>
            <person name="Sherman D."/>
            <person name="Fischer G."/>
            <person name="Durrens P."/>
            <person name="Casaregola S."/>
            <person name="Lafontaine I."/>
            <person name="de Montigny J."/>
            <person name="Marck C."/>
            <person name="Neuveglise C."/>
            <person name="Talla E."/>
            <person name="Goffard N."/>
            <person name="Frangeul L."/>
            <person name="Aigle M."/>
            <person name="Anthouard V."/>
            <person name="Babour A."/>
            <person name="Barbe V."/>
            <person name="Barnay S."/>
            <person name="Blanchin S."/>
            <person name="Beckerich J.M."/>
            <person name="Beyne E."/>
            <person name="Bleykasten C."/>
            <person name="Boisrame A."/>
            <person name="Boyer J."/>
            <person name="Cattolico L."/>
            <person name="Confanioleri F."/>
            <person name="de Daruvar A."/>
            <person name="Despons L."/>
            <person name="Fabre E."/>
            <person name="Fairhead C."/>
            <person name="Ferry-Dumazet H."/>
            <person name="Groppi A."/>
            <person name="Hantraye F."/>
            <person name="Hennequin C."/>
            <person name="Jauniaux N."/>
            <person name="Joyet P."/>
            <person name="Kachouri R."/>
            <person name="Kerrest A."/>
            <person name="Koszul R."/>
            <person name="Lemaire M."/>
            <person name="Lesur I."/>
            <person name="Ma L."/>
            <person name="Muller H."/>
            <person name="Nicaud J.M."/>
            <person name="Nikolski M."/>
            <person name="Oztas S."/>
            <person name="Ozier-Kalogeropoulos O."/>
            <person name="Pellenz S."/>
            <person name="Potier S."/>
            <person name="Richard G.F."/>
            <person name="Straub M.L."/>
            <person name="Suleau A."/>
            <person name="Swennene D."/>
            <person name="Tekaia F."/>
            <person name="Wesolowski-Louvel M."/>
            <person name="Westhof E."/>
            <person name="Wirth B."/>
            <person name="Zeniou-Meyer M."/>
            <person name="Zivanovic I."/>
            <person name="Bolotin-Fukuhara M."/>
            <person name="Thierry A."/>
            <person name="Bouchier C."/>
            <person name="Caudron B."/>
            <person name="Scarpelli C."/>
            <person name="Gaillardin C."/>
            <person name="Weissenbach J."/>
            <person name="Wincker P."/>
            <person name="Souciet J.L."/>
        </authorList>
    </citation>
    <scope>NUCLEOTIDE SEQUENCE [LARGE SCALE GENOMIC DNA]</scope>
    <source>
        <strain evidence="3">ATCC 8585 / CBS 2359 / DSM 70799 / NBRC 1267 / NRRL Y-1140 / WM37</strain>
    </source>
</reference>
<reference evidence="4" key="2">
    <citation type="journal article" date="2018" name="Nat. Commun.">
        <title>Structure of the activated Edc1-Dcp1-Dcp2-Edc3 mRNA decapping complex with substrate analog poised for catalysis.</title>
        <authorList>
            <person name="Mugridge J.S."/>
            <person name="Tibble R.W."/>
            <person name="Ziemniak M."/>
            <person name="Jemielity J."/>
            <person name="Gross J.D."/>
        </authorList>
    </citation>
    <scope>X-RAY CRYSTALLOGRAPHY (2.84 ANGSTROMS) OF 355-380</scope>
</reference>
<dbReference type="PaxDb" id="284590-Q6CYC5"/>
<gene>
    <name evidence="2" type="ORF">KLLA0_A01474g</name>
</gene>
<feature type="region of interest" description="Disordered" evidence="1">
    <location>
        <begin position="103"/>
        <end position="149"/>
    </location>
</feature>
<dbReference type="PDBsum" id="6AM0"/>
<protein>
    <submittedName>
        <fullName evidence="2">KLLA0A01474p</fullName>
    </submittedName>
</protein>
<feature type="compositionally biased region" description="Polar residues" evidence="1">
    <location>
        <begin position="242"/>
        <end position="282"/>
    </location>
</feature>
<feature type="region of interest" description="Disordered" evidence="1">
    <location>
        <begin position="1"/>
        <end position="59"/>
    </location>
</feature>
<feature type="compositionally biased region" description="Basic residues" evidence="1">
    <location>
        <begin position="16"/>
        <end position="27"/>
    </location>
</feature>
<dbReference type="Proteomes" id="UP000000598">
    <property type="component" value="Chromosome A"/>
</dbReference>
<accession>Q6CYC5</accession>
<feature type="compositionally biased region" description="Polar residues" evidence="1">
    <location>
        <begin position="1"/>
        <end position="15"/>
    </location>
</feature>
<dbReference type="PDB" id="6AM0">
    <property type="method" value="X-ray"/>
    <property type="resolution" value="2.84 A"/>
    <property type="chains" value="C/G=355-380"/>
</dbReference>
<evidence type="ECO:0000313" key="2">
    <source>
        <dbReference type="EMBL" id="CAH02652.1"/>
    </source>
</evidence>
<dbReference type="AlphaFoldDB" id="Q6CYC5"/>
<feature type="compositionally biased region" description="Basic residues" evidence="1">
    <location>
        <begin position="300"/>
        <end position="310"/>
    </location>
</feature>
<name>Q6CYC5_KLULA</name>
<evidence type="ECO:0000313" key="3">
    <source>
        <dbReference type="Proteomes" id="UP000000598"/>
    </source>
</evidence>
<feature type="compositionally biased region" description="Low complexity" evidence="1">
    <location>
        <begin position="109"/>
        <end position="129"/>
    </location>
</feature>
<feature type="compositionally biased region" description="Basic and acidic residues" evidence="1">
    <location>
        <begin position="346"/>
        <end position="356"/>
    </location>
</feature>
<dbReference type="RefSeq" id="XP_451064.1">
    <property type="nucleotide sequence ID" value="XM_451064.1"/>
</dbReference>
<dbReference type="STRING" id="284590.Q6CYC5"/>
<proteinExistence type="evidence at protein level"/>